<name>A0A833RJX4_9POAL</name>
<keyword evidence="4" id="KW-1185">Reference proteome</keyword>
<dbReference type="OrthoDB" id="27543at2759"/>
<protein>
    <submittedName>
        <fullName evidence="3">Protein BCCIP</fullName>
    </submittedName>
</protein>
<comment type="caution">
    <text evidence="3">The sequence shown here is derived from an EMBL/GenBank/DDBJ whole genome shotgun (WGS) entry which is preliminary data.</text>
</comment>
<accession>A0A833RJX4</accession>
<gene>
    <name evidence="3" type="ORF">FCM35_KLT00595</name>
</gene>
<dbReference type="AlphaFoldDB" id="A0A833RJX4"/>
<sequence length="373" mass="42884">MKAKKGVTFVDLDDDDDDDDKHKLMAAQSRTIPMKKKKRPKPMLTFSSFARCSLLSLPKFTTTHFSSSSSSSPNSNANSHHTNHKNIKQIDLSSDDDEDEEEEEDQEEEEMVQVDFEFFDPKLEDFHGVKLLLQKYLDNYQWDLSGFVDLILAQTTVGTVVKSADSEGDTDDSDGNRDGGDEQELFAVITALNFGRYQDNRCMKELKQYVLGMCKEEKTKVKLKQVLEEEAKDTGLLMCQRFANCPYQLVLKLYEALFDEISWATEDEPTAVLRDSFRFKHYFLITKILENKARPQQGAVKRKADWDEPVIYLKQEDEIFHEMSSWSFTFELSAEELAPPELKSYKKVGLAMVIKAEVIPKFLEKLKSLVESL</sequence>
<feature type="region of interest" description="Disordered" evidence="2">
    <location>
        <begin position="65"/>
        <end position="111"/>
    </location>
</feature>
<comment type="similarity">
    <text evidence="1">Belongs to the BCP1 family.</text>
</comment>
<feature type="region of interest" description="Disordered" evidence="2">
    <location>
        <begin position="161"/>
        <end position="181"/>
    </location>
</feature>
<dbReference type="InterPro" id="IPR025602">
    <property type="entry name" value="BCP1_family"/>
</dbReference>
<dbReference type="Pfam" id="PF13862">
    <property type="entry name" value="BCCIP"/>
    <property type="match status" value="1"/>
</dbReference>
<evidence type="ECO:0000256" key="1">
    <source>
        <dbReference type="ARBA" id="ARBA00006781"/>
    </source>
</evidence>
<dbReference type="PANTHER" id="PTHR13261">
    <property type="entry name" value="BRCA2 AND CDKN1A INTERACTING PROTEIN"/>
    <property type="match status" value="1"/>
</dbReference>
<evidence type="ECO:0000313" key="3">
    <source>
        <dbReference type="EMBL" id="KAF3341957.1"/>
    </source>
</evidence>
<dbReference type="Proteomes" id="UP000623129">
    <property type="component" value="Unassembled WGS sequence"/>
</dbReference>
<feature type="region of interest" description="Disordered" evidence="2">
    <location>
        <begin position="1"/>
        <end position="21"/>
    </location>
</feature>
<dbReference type="PANTHER" id="PTHR13261:SF0">
    <property type="entry name" value="BRCA2 AND CDKN1A-INTERACTING PROTEIN"/>
    <property type="match status" value="1"/>
</dbReference>
<evidence type="ECO:0000313" key="4">
    <source>
        <dbReference type="Proteomes" id="UP000623129"/>
    </source>
</evidence>
<organism evidence="3 4">
    <name type="scientific">Carex littledalei</name>
    <dbReference type="NCBI Taxonomy" id="544730"/>
    <lineage>
        <taxon>Eukaryota</taxon>
        <taxon>Viridiplantae</taxon>
        <taxon>Streptophyta</taxon>
        <taxon>Embryophyta</taxon>
        <taxon>Tracheophyta</taxon>
        <taxon>Spermatophyta</taxon>
        <taxon>Magnoliopsida</taxon>
        <taxon>Liliopsida</taxon>
        <taxon>Poales</taxon>
        <taxon>Cyperaceae</taxon>
        <taxon>Cyperoideae</taxon>
        <taxon>Cariceae</taxon>
        <taxon>Carex</taxon>
        <taxon>Carex subgen. Euthyceras</taxon>
    </lineage>
</organism>
<feature type="compositionally biased region" description="Acidic residues" evidence="2">
    <location>
        <begin position="93"/>
        <end position="111"/>
    </location>
</feature>
<proteinExistence type="inferred from homology"/>
<dbReference type="EMBL" id="SWLB01000001">
    <property type="protein sequence ID" value="KAF3341957.1"/>
    <property type="molecule type" value="Genomic_DNA"/>
</dbReference>
<feature type="compositionally biased region" description="Low complexity" evidence="2">
    <location>
        <begin position="65"/>
        <end position="80"/>
    </location>
</feature>
<evidence type="ECO:0000256" key="2">
    <source>
        <dbReference type="SAM" id="MobiDB-lite"/>
    </source>
</evidence>
<reference evidence="3" key="1">
    <citation type="submission" date="2020-01" db="EMBL/GenBank/DDBJ databases">
        <title>Genome sequence of Kobresia littledalei, the first chromosome-level genome in the family Cyperaceae.</title>
        <authorList>
            <person name="Qu G."/>
        </authorList>
    </citation>
    <scope>NUCLEOTIDE SEQUENCE</scope>
    <source>
        <strain evidence="3">C.B.Clarke</strain>
        <tissue evidence="3">Leaf</tissue>
    </source>
</reference>
<dbReference type="GO" id="GO:0005634">
    <property type="term" value="C:nucleus"/>
    <property type="evidence" value="ECO:0007669"/>
    <property type="project" value="TreeGrafter"/>
</dbReference>